<dbReference type="RefSeq" id="WP_076876686.1">
    <property type="nucleotide sequence ID" value="NZ_MLCN01000001.1"/>
</dbReference>
<feature type="transmembrane region" description="Helical" evidence="10">
    <location>
        <begin position="224"/>
        <end position="246"/>
    </location>
</feature>
<reference evidence="11 12" key="1">
    <citation type="submission" date="2016-10" db="EMBL/GenBank/DDBJ databases">
        <title>Draft Genome sequence of Alkanindiges sp. strain H1.</title>
        <authorList>
            <person name="Subhash Y."/>
            <person name="Lee S."/>
        </authorList>
    </citation>
    <scope>NUCLEOTIDE SEQUENCE [LARGE SCALE GENOMIC DNA]</scope>
    <source>
        <strain evidence="11 12">H1</strain>
    </source>
</reference>
<sequence>MKVFNRFTIDLSPPIVLAVGFLSLIIIGTLLLKLPFVSHHSISWMDAWFTASSAVTITGLSAIDIGSSFNLAGQLIVALLIQLGGLGFMTFAVVAALSLRSKMGLGQQLLAQEALGQTSLARVGQVARAVVIYSLFFELIGFVLLTLAWQGQFGWGQSAYLAFFHCISAFNNAGFALFPDSLMSFAHHTAINFIISGLFIIGGIGFVVLMDVRQHRKWNLLSPNTRIVLIATLIINVVAFLLVWLLEARNPATLAQLSTSDQMLTAWFQATVPRSSGFNTLPIHELNDATTVLMLLLMFIGGGSLSTAGGIKLGTFVVLLFSTYTFLRRQEEVRILKRSISQQTVMKALALTVITMMIIFMGIFLLAALEHKKSFIDIAFEVVSAVCTVGLSRGITPELGDVSKFLLTCMMYTGRLGPLTLAYFIAVPTKSQLRYPVTNIPVG</sequence>
<dbReference type="PANTHER" id="PTHR32024:SF1">
    <property type="entry name" value="KTR SYSTEM POTASSIUM UPTAKE PROTEIN B"/>
    <property type="match status" value="1"/>
</dbReference>
<feature type="transmembrane region" description="Helical" evidence="10">
    <location>
        <begin position="44"/>
        <end position="63"/>
    </location>
</feature>
<evidence type="ECO:0000256" key="7">
    <source>
        <dbReference type="ARBA" id="ARBA00022989"/>
    </source>
</evidence>
<dbReference type="InterPro" id="IPR004772">
    <property type="entry name" value="TrkH"/>
</dbReference>
<keyword evidence="4" id="KW-0633">Potassium transport</keyword>
<keyword evidence="3" id="KW-1003">Cell membrane</keyword>
<feature type="transmembrane region" description="Helical" evidence="10">
    <location>
        <begin position="294"/>
        <end position="327"/>
    </location>
</feature>
<keyword evidence="9 10" id="KW-0472">Membrane</keyword>
<dbReference type="NCBIfam" id="TIGR00933">
    <property type="entry name" value="2a38"/>
    <property type="match status" value="1"/>
</dbReference>
<feature type="transmembrane region" description="Helical" evidence="10">
    <location>
        <begin position="12"/>
        <end position="32"/>
    </location>
</feature>
<dbReference type="GO" id="GO:0005886">
    <property type="term" value="C:plasma membrane"/>
    <property type="evidence" value="ECO:0007669"/>
    <property type="project" value="UniProtKB-SubCell"/>
</dbReference>
<evidence type="ECO:0000256" key="1">
    <source>
        <dbReference type="ARBA" id="ARBA00004651"/>
    </source>
</evidence>
<organism evidence="11 12">
    <name type="scientific">Alkanindiges hydrocarboniclasticus</name>
    <dbReference type="NCBI Taxonomy" id="1907941"/>
    <lineage>
        <taxon>Bacteria</taxon>
        <taxon>Pseudomonadati</taxon>
        <taxon>Pseudomonadota</taxon>
        <taxon>Gammaproteobacteria</taxon>
        <taxon>Moraxellales</taxon>
        <taxon>Moraxellaceae</taxon>
        <taxon>Alkanindiges</taxon>
    </lineage>
</organism>
<dbReference type="OrthoDB" id="9810952at2"/>
<protein>
    <submittedName>
        <fullName evidence="11">Potassium transporter TrkH</fullName>
    </submittedName>
</protein>
<dbReference type="Pfam" id="PF02386">
    <property type="entry name" value="TrkH"/>
    <property type="match status" value="1"/>
</dbReference>
<evidence type="ECO:0000313" key="12">
    <source>
        <dbReference type="Proteomes" id="UP000192132"/>
    </source>
</evidence>
<evidence type="ECO:0000256" key="6">
    <source>
        <dbReference type="ARBA" id="ARBA00022958"/>
    </source>
</evidence>
<dbReference type="GO" id="GO:0015379">
    <property type="term" value="F:potassium:chloride symporter activity"/>
    <property type="evidence" value="ECO:0007669"/>
    <property type="project" value="InterPro"/>
</dbReference>
<keyword evidence="12" id="KW-1185">Reference proteome</keyword>
<dbReference type="PANTHER" id="PTHR32024">
    <property type="entry name" value="TRK SYSTEM POTASSIUM UPTAKE PROTEIN TRKG-RELATED"/>
    <property type="match status" value="1"/>
</dbReference>
<evidence type="ECO:0000256" key="4">
    <source>
        <dbReference type="ARBA" id="ARBA00022538"/>
    </source>
</evidence>
<accession>A0A1S8D0B1</accession>
<feature type="transmembrane region" description="Helical" evidence="10">
    <location>
        <begin position="405"/>
        <end position="426"/>
    </location>
</feature>
<dbReference type="STRING" id="1907941.BKE30_00385"/>
<evidence type="ECO:0000256" key="5">
    <source>
        <dbReference type="ARBA" id="ARBA00022692"/>
    </source>
</evidence>
<feature type="transmembrane region" description="Helical" evidence="10">
    <location>
        <begin position="126"/>
        <end position="147"/>
    </location>
</feature>
<dbReference type="AlphaFoldDB" id="A0A1S8D0B1"/>
<proteinExistence type="predicted"/>
<keyword evidence="6" id="KW-0630">Potassium</keyword>
<dbReference type="EMBL" id="MLCN01000001">
    <property type="protein sequence ID" value="ONG42299.1"/>
    <property type="molecule type" value="Genomic_DNA"/>
</dbReference>
<dbReference type="InterPro" id="IPR003445">
    <property type="entry name" value="Cat_transpt"/>
</dbReference>
<feature type="transmembrane region" description="Helical" evidence="10">
    <location>
        <begin position="348"/>
        <end position="369"/>
    </location>
</feature>
<evidence type="ECO:0000256" key="3">
    <source>
        <dbReference type="ARBA" id="ARBA00022475"/>
    </source>
</evidence>
<evidence type="ECO:0000256" key="9">
    <source>
        <dbReference type="ARBA" id="ARBA00023136"/>
    </source>
</evidence>
<name>A0A1S8D0B1_9GAMM</name>
<comment type="caution">
    <text evidence="11">The sequence shown here is derived from an EMBL/GenBank/DDBJ whole genome shotgun (WGS) entry which is preliminary data.</text>
</comment>
<evidence type="ECO:0000313" key="11">
    <source>
        <dbReference type="EMBL" id="ONG42299.1"/>
    </source>
</evidence>
<dbReference type="Proteomes" id="UP000192132">
    <property type="component" value="Unassembled WGS sequence"/>
</dbReference>
<keyword evidence="8" id="KW-0406">Ion transport</keyword>
<keyword evidence="7 10" id="KW-1133">Transmembrane helix</keyword>
<feature type="transmembrane region" description="Helical" evidence="10">
    <location>
        <begin position="75"/>
        <end position="99"/>
    </location>
</feature>
<evidence type="ECO:0000256" key="10">
    <source>
        <dbReference type="SAM" id="Phobius"/>
    </source>
</evidence>
<comment type="subcellular location">
    <subcellularLocation>
        <location evidence="1">Cell membrane</location>
        <topology evidence="1">Multi-pass membrane protein</topology>
    </subcellularLocation>
</comment>
<feature type="transmembrane region" description="Helical" evidence="10">
    <location>
        <begin position="190"/>
        <end position="212"/>
    </location>
</feature>
<gene>
    <name evidence="11" type="ORF">BKE30_00385</name>
</gene>
<keyword evidence="5 10" id="KW-0812">Transmembrane</keyword>
<evidence type="ECO:0000256" key="8">
    <source>
        <dbReference type="ARBA" id="ARBA00023065"/>
    </source>
</evidence>
<keyword evidence="2" id="KW-0813">Transport</keyword>
<evidence type="ECO:0000256" key="2">
    <source>
        <dbReference type="ARBA" id="ARBA00022448"/>
    </source>
</evidence>